<feature type="transmembrane region" description="Helical" evidence="1">
    <location>
        <begin position="392"/>
        <end position="410"/>
    </location>
</feature>
<feature type="transmembrane region" description="Helical" evidence="1">
    <location>
        <begin position="153"/>
        <end position="172"/>
    </location>
</feature>
<keyword evidence="5" id="KW-1185">Reference proteome</keyword>
<dbReference type="OrthoDB" id="361580at2759"/>
<keyword evidence="2" id="KW-0732">Signal</keyword>
<feature type="transmembrane region" description="Helical" evidence="1">
    <location>
        <begin position="416"/>
        <end position="435"/>
    </location>
</feature>
<dbReference type="Proteomes" id="UP000054561">
    <property type="component" value="Unassembled WGS sequence"/>
</dbReference>
<keyword evidence="1" id="KW-0812">Transmembrane</keyword>
<dbReference type="RefSeq" id="XP_012334806.1">
    <property type="nucleotide sequence ID" value="XM_012479383.1"/>
</dbReference>
<gene>
    <name evidence="4" type="ORF">AK88_01748</name>
</gene>
<feature type="transmembrane region" description="Helical" evidence="1">
    <location>
        <begin position="367"/>
        <end position="385"/>
    </location>
</feature>
<evidence type="ECO:0000256" key="2">
    <source>
        <dbReference type="SAM" id="SignalP"/>
    </source>
</evidence>
<feature type="transmembrane region" description="Helical" evidence="1">
    <location>
        <begin position="203"/>
        <end position="224"/>
    </location>
</feature>
<evidence type="ECO:0000313" key="5">
    <source>
        <dbReference type="Proteomes" id="UP000054561"/>
    </source>
</evidence>
<dbReference type="AlphaFoldDB" id="A0A0D9QP34"/>
<feature type="transmembrane region" description="Helical" evidence="1">
    <location>
        <begin position="245"/>
        <end position="266"/>
    </location>
</feature>
<keyword evidence="1" id="KW-0472">Membrane</keyword>
<dbReference type="OMA" id="MHIHYAV"/>
<dbReference type="GO" id="GO:0004175">
    <property type="term" value="F:endopeptidase activity"/>
    <property type="evidence" value="ECO:0007669"/>
    <property type="project" value="UniProtKB-ARBA"/>
</dbReference>
<feature type="chain" id="PRO_5002344082" description="CAAX prenyl protease 2/Lysostaphin resistance protein A-like domain-containing protein" evidence="2">
    <location>
        <begin position="19"/>
        <end position="436"/>
    </location>
</feature>
<dbReference type="InterPro" id="IPR003675">
    <property type="entry name" value="Rce1/LyrA-like_dom"/>
</dbReference>
<dbReference type="EMBL" id="KQ001659">
    <property type="protein sequence ID" value="KJP88668.1"/>
    <property type="molecule type" value="Genomic_DNA"/>
</dbReference>
<dbReference type="VEuPathDB" id="PlasmoDB:AK88_01748"/>
<dbReference type="GeneID" id="24267062"/>
<feature type="domain" description="CAAX prenyl protease 2/Lysostaphin resistance protein A-like" evidence="3">
    <location>
        <begin position="340"/>
        <end position="427"/>
    </location>
</feature>
<organism evidence="4 5">
    <name type="scientific">Plasmodium fragile</name>
    <dbReference type="NCBI Taxonomy" id="5857"/>
    <lineage>
        <taxon>Eukaryota</taxon>
        <taxon>Sar</taxon>
        <taxon>Alveolata</taxon>
        <taxon>Apicomplexa</taxon>
        <taxon>Aconoidasida</taxon>
        <taxon>Haemosporida</taxon>
        <taxon>Plasmodiidae</taxon>
        <taxon>Plasmodium</taxon>
        <taxon>Plasmodium (Plasmodium)</taxon>
    </lineage>
</organism>
<protein>
    <recommendedName>
        <fullName evidence="3">CAAX prenyl protease 2/Lysostaphin resistance protein A-like domain-containing protein</fullName>
    </recommendedName>
</protein>
<feature type="transmembrane region" description="Helical" evidence="1">
    <location>
        <begin position="286"/>
        <end position="307"/>
    </location>
</feature>
<dbReference type="Pfam" id="PF02517">
    <property type="entry name" value="Rce1-like"/>
    <property type="match status" value="1"/>
</dbReference>
<proteinExistence type="predicted"/>
<evidence type="ECO:0000256" key="1">
    <source>
        <dbReference type="SAM" id="Phobius"/>
    </source>
</evidence>
<feature type="signal peptide" evidence="2">
    <location>
        <begin position="1"/>
        <end position="18"/>
    </location>
</feature>
<accession>A0A0D9QP34</accession>
<reference evidence="4 5" key="1">
    <citation type="submission" date="2014-03" db="EMBL/GenBank/DDBJ databases">
        <title>The Genome Sequence of Plasmodium fragile nilgiri.</title>
        <authorList>
            <consortium name="The Broad Institute Genomics Platform"/>
            <consortium name="The Broad Institute Genome Sequencing Center for Infectious Disease"/>
            <person name="Neafsey D."/>
            <person name="Duraisingh M."/>
            <person name="Young S.K."/>
            <person name="Zeng Q."/>
            <person name="Gargeya S."/>
            <person name="Abouelleil A."/>
            <person name="Alvarado L."/>
            <person name="Chapman S.B."/>
            <person name="Gainer-Dewar J."/>
            <person name="Goldberg J."/>
            <person name="Griggs A."/>
            <person name="Gujja S."/>
            <person name="Hansen M."/>
            <person name="Howarth C."/>
            <person name="Imamovic A."/>
            <person name="Larimer J."/>
            <person name="Pearson M."/>
            <person name="Poon T.W."/>
            <person name="Priest M."/>
            <person name="Roberts A."/>
            <person name="Saif S."/>
            <person name="Shea T."/>
            <person name="Sykes S."/>
            <person name="Wortman J."/>
            <person name="Nusbaum C."/>
            <person name="Birren B."/>
        </authorList>
    </citation>
    <scope>NUCLEOTIDE SEQUENCE [LARGE SCALE GENOMIC DNA]</scope>
    <source>
        <strain evidence="5">nilgiri</strain>
    </source>
</reference>
<evidence type="ECO:0000313" key="4">
    <source>
        <dbReference type="EMBL" id="KJP88668.1"/>
    </source>
</evidence>
<dbReference type="PANTHER" id="PTHR43592:SF15">
    <property type="entry name" value="CAAX AMINO TERMINAL PROTEASE FAMILY PROTEIN"/>
    <property type="match status" value="1"/>
</dbReference>
<sequence>MMLLFFCIGLILQLYVGCFNVKKNIIVTYQWGRVANRNEVKSGAFPVRRQLFKLKKFRAHASDHGEGKTSIDAQQNGAKNNLREFYHRNCRQLKKTFELVKSGLISIQDNLLSTPLASQLAISVSFFLLHFYMLSRHFLILFPYQLIPNHSNILMSLDFNNTLFFLLSIFFFKRFKDHFHSFKERLQLNRFTIKLQDHKRKNILSVCFLLIASYVLSGYVSIYTERILTLWKLFRRPLSDNVVKSLQILTGHFIWVACSIVVFKQLLYPYFLNNESNLNLRYKNSWWFEVIYGYVFSHFVFNIVDVLNNFIINRFMGEAEDEVYVDNSIDDIVSGREFVSTLLCIISPCFSAPFFEEFIYRFFVLKSLNLFMHIHYAVTFSSLCFAIHHLNIFNLLPLFFLSFLWSYIYIYTDNILVTMLIHSFWNIYVFLSSLYS</sequence>
<dbReference type="GO" id="GO:0080120">
    <property type="term" value="P:CAAX-box protein maturation"/>
    <property type="evidence" value="ECO:0007669"/>
    <property type="project" value="UniProtKB-ARBA"/>
</dbReference>
<evidence type="ECO:0000259" key="3">
    <source>
        <dbReference type="Pfam" id="PF02517"/>
    </source>
</evidence>
<keyword evidence="1" id="KW-1133">Transmembrane helix</keyword>
<dbReference type="PANTHER" id="PTHR43592">
    <property type="entry name" value="CAAX AMINO TERMINAL PROTEASE"/>
    <property type="match status" value="1"/>
</dbReference>
<name>A0A0D9QP34_PLAFR</name>
<feature type="transmembrane region" description="Helical" evidence="1">
    <location>
        <begin position="120"/>
        <end position="141"/>
    </location>
</feature>